<dbReference type="SMART" id="SM00612">
    <property type="entry name" value="Kelch"/>
    <property type="match status" value="6"/>
</dbReference>
<keyword evidence="1" id="KW-0880">Kelch repeat</keyword>
<keyword evidence="2" id="KW-0677">Repeat</keyword>
<reference evidence="4 5" key="1">
    <citation type="submission" date="2006-04" db="EMBL/GenBank/DDBJ databases">
        <authorList>
            <person name="Nierman W.C."/>
        </authorList>
    </citation>
    <scope>NUCLEOTIDE SEQUENCE [LARGE SCALE GENOMIC DNA]</scope>
    <source>
        <strain evidence="4 5">DW4/3-1</strain>
    </source>
</reference>
<dbReference type="Proteomes" id="UP000032702">
    <property type="component" value="Unassembled WGS sequence"/>
</dbReference>
<feature type="domain" description="PKD/Chitinase" evidence="3">
    <location>
        <begin position="188"/>
        <end position="270"/>
    </location>
</feature>
<dbReference type="InterPro" id="IPR022409">
    <property type="entry name" value="PKD/Chitinase_dom"/>
</dbReference>
<evidence type="ECO:0000313" key="5">
    <source>
        <dbReference type="Proteomes" id="UP000032702"/>
    </source>
</evidence>
<organism evidence="4 5">
    <name type="scientific">Stigmatella aurantiaca (strain DW4/3-1)</name>
    <dbReference type="NCBI Taxonomy" id="378806"/>
    <lineage>
        <taxon>Bacteria</taxon>
        <taxon>Pseudomonadati</taxon>
        <taxon>Myxococcota</taxon>
        <taxon>Myxococcia</taxon>
        <taxon>Myxococcales</taxon>
        <taxon>Cystobacterineae</taxon>
        <taxon>Archangiaceae</taxon>
        <taxon>Stigmatella</taxon>
    </lineage>
</organism>
<dbReference type="Gene3D" id="2.130.10.80">
    <property type="entry name" value="Galactose oxidase/kelch, beta-propeller"/>
    <property type="match status" value="4"/>
</dbReference>
<dbReference type="SMART" id="SM00089">
    <property type="entry name" value="PKD"/>
    <property type="match status" value="2"/>
</dbReference>
<sequence>MSQRTLAGFHLTPETASFEPIPWGDRSVPTHLKPGFSRKRIHTRNLLMRTSFTPLLLTMSLALLASCSPSSSSHKTGSARFIVSTRQALTTAISRITVTTSAADMPSATVDLVLTSEGWGGTLGNIPVGAERTFQAQAFDSAGTLRFEGTASGVWIWENAAVLVAISVVEVNAPPPFSNEAPFIDSLVASSLTVATGGTLLLEATAHDPNPGDSLSYQWSSADGSFSSLHTSATQWVAPSSDGAHGLKLTVTDSKGLSSNLSLVVTVQGESRGEVRPSLSFNSWPVVSAMTATPSPLKVGQTASVSASTSDADGDTLSYAWSATCEGSWDNAASRTAQFTPTEQPGGACNNCNLIVEVSDGQGGQTAGIVALCIGGTAPTIPPSAPYIARAFSSSDTATAHQVLTYEVAAKDPQGAPLSFSWAANAGTLGVATEGGSNSRITWTAPACVDENLTLTITATVTNPFNLSNTRSFGVSGVPACSHAWTSTGALSTPRQHATATLLPDGKVLIAGGDSGTYPVSHLATAERYDPATGTWSPAGALSTPRQHATATLLPNGKVLVAGGQGSSPIALATAELYDPATDTWSATGAMASTRYRHMAVLLPNGQVLVAGGYDYYSGALAVAELYDPATGTWSQTGSMAASRPYATATLLPNGKVLVAGGYGYYAALAAAELYDPTTGTWSQTGSMATVRYSHTATLLSNGQVLVAGGYDDSSGALAVAELYDPASGTWSATSPMTFPRYHHSATLLPSGKVLVVGGSAGGGSGLELNKTLLYEPGSGTWSRHGSLGTSRYFHSTVLLANGQVLAAGGYGYWDGTLATAERYTP</sequence>
<dbReference type="InterPro" id="IPR035986">
    <property type="entry name" value="PKD_dom_sf"/>
</dbReference>
<accession>Q098V9</accession>
<dbReference type="Pfam" id="PF17963">
    <property type="entry name" value="Big_9"/>
    <property type="match status" value="1"/>
</dbReference>
<gene>
    <name evidence="4" type="ORF">STIAU_5850</name>
</gene>
<dbReference type="SUPFAM" id="SSF49299">
    <property type="entry name" value="PKD domain"/>
    <property type="match status" value="1"/>
</dbReference>
<dbReference type="Gene3D" id="2.60.40.10">
    <property type="entry name" value="Immunoglobulins"/>
    <property type="match status" value="2"/>
</dbReference>
<dbReference type="PANTHER" id="PTHR24412">
    <property type="entry name" value="KELCH PROTEIN"/>
    <property type="match status" value="1"/>
</dbReference>
<dbReference type="InterPro" id="IPR006652">
    <property type="entry name" value="Kelch_1"/>
</dbReference>
<dbReference type="CDD" id="cd00146">
    <property type="entry name" value="PKD"/>
    <property type="match status" value="1"/>
</dbReference>
<dbReference type="InterPro" id="IPR000601">
    <property type="entry name" value="PKD_dom"/>
</dbReference>
<feature type="domain" description="PKD/Chitinase" evidence="3">
    <location>
        <begin position="287"/>
        <end position="411"/>
    </location>
</feature>
<dbReference type="PATRIC" id="fig|378806.16.peg.7624"/>
<name>Q098V9_STIAD</name>
<dbReference type="Pfam" id="PF01344">
    <property type="entry name" value="Kelch_1"/>
    <property type="match status" value="5"/>
</dbReference>
<dbReference type="EMBL" id="AAMD01000019">
    <property type="protein sequence ID" value="EAU68311.1"/>
    <property type="molecule type" value="Genomic_DNA"/>
</dbReference>
<dbReference type="PANTHER" id="PTHR24412:SF497">
    <property type="entry name" value="KELCH-LIKE PROTEIN 18"/>
    <property type="match status" value="1"/>
</dbReference>
<dbReference type="InterPro" id="IPR037293">
    <property type="entry name" value="Gal_Oxidase_central_sf"/>
</dbReference>
<protein>
    <submittedName>
        <fullName evidence="4">PKD domain protein</fullName>
    </submittedName>
</protein>
<proteinExistence type="predicted"/>
<evidence type="ECO:0000256" key="2">
    <source>
        <dbReference type="ARBA" id="ARBA00022737"/>
    </source>
</evidence>
<dbReference type="SUPFAM" id="SSF50965">
    <property type="entry name" value="Galactose oxidase, central domain"/>
    <property type="match status" value="1"/>
</dbReference>
<dbReference type="Pfam" id="PF18911">
    <property type="entry name" value="PKD_4"/>
    <property type="match status" value="1"/>
</dbReference>
<evidence type="ECO:0000259" key="3">
    <source>
        <dbReference type="SMART" id="SM00089"/>
    </source>
</evidence>
<dbReference type="AlphaFoldDB" id="Q098V9"/>
<evidence type="ECO:0000313" key="4">
    <source>
        <dbReference type="EMBL" id="EAU68311.1"/>
    </source>
</evidence>
<comment type="caution">
    <text evidence="4">The sequence shown here is derived from an EMBL/GenBank/DDBJ whole genome shotgun (WGS) entry which is preliminary data.</text>
</comment>
<dbReference type="InterPro" id="IPR011043">
    <property type="entry name" value="Gal_Oxase/kelch_b-propeller"/>
</dbReference>
<evidence type="ECO:0000256" key="1">
    <source>
        <dbReference type="ARBA" id="ARBA00022441"/>
    </source>
</evidence>
<dbReference type="InterPro" id="IPR013783">
    <property type="entry name" value="Ig-like_fold"/>
</dbReference>